<dbReference type="Pfam" id="PF02782">
    <property type="entry name" value="FGGY_C"/>
    <property type="match status" value="1"/>
</dbReference>
<comment type="similarity">
    <text evidence="1 6 7">Belongs to the FGGY kinase family.</text>
</comment>
<evidence type="ECO:0000259" key="9">
    <source>
        <dbReference type="Pfam" id="PF02782"/>
    </source>
</evidence>
<keyword evidence="11" id="KW-1185">Reference proteome</keyword>
<dbReference type="RefSeq" id="WP_025061305.1">
    <property type="nucleotide sequence ID" value="NZ_RAQK01000001.1"/>
</dbReference>
<protein>
    <recommendedName>
        <fullName evidence="6 7">Xylulose kinase</fullName>
        <shortName evidence="6 7">Xylulokinase</shortName>
        <ecNumber evidence="6 7">2.7.1.17</ecNumber>
    </recommendedName>
</protein>
<sequence length="488" mass="51808">MSFLGIDIGTSGLRALLVDGNGAPIGSAEQAFTTFNPHPGWSEQDPADWIAALEAAIATLRAKYPAFEGLKGIGVAGQMHGAVLLDEDDAVLRPCMLWNDTRSHREARTLDALPDFRALTGNIVFAGFTAPKLDWLRSHEPDIFRRTAKVVLPAGYLNHYLTGDHVADMSDSAGTSWLDVGGREWSDTLLAHSNMRAGQMPRLVEGSEKAGSLRASLARDWGLSGEVIIAGGAGDNAAAACGLGLLEEGEGFVSLGTSGVLLLARDRYHPDPQTAVHSFCHAVPERWYQMSVMLSAADCLTWLSSITGARAEALTFALGDDLQPPGRVQFFPYLSGERTPHNDAEIRAGFVGLGKDTDRDALTRAVLEGVCFGLRDGFEALISGGSKPAHLFAIGGGSTSRYWLSLLATVIKTPLHLPEGREFGAAMGAARLGMTATLGAPVSEIMGRVPTAEIIEPIAALTDAYDAAYLAFRAGYHLLKSHTAGGEI</sequence>
<dbReference type="PANTHER" id="PTHR43095:SF6">
    <property type="entry name" value="XYLULOSE KINASE"/>
    <property type="match status" value="1"/>
</dbReference>
<dbReference type="PANTHER" id="PTHR43095">
    <property type="entry name" value="SUGAR KINASE"/>
    <property type="match status" value="1"/>
</dbReference>
<name>A0A420DUC4_9RHOB</name>
<evidence type="ECO:0000256" key="5">
    <source>
        <dbReference type="ARBA" id="ARBA00022840"/>
    </source>
</evidence>
<keyword evidence="2 6" id="KW-0808">Transferase</keyword>
<feature type="domain" description="Carbohydrate kinase FGGY C-terminal" evidence="9">
    <location>
        <begin position="252"/>
        <end position="436"/>
    </location>
</feature>
<dbReference type="InterPro" id="IPR000577">
    <property type="entry name" value="Carb_kinase_FGGY"/>
</dbReference>
<dbReference type="Pfam" id="PF00370">
    <property type="entry name" value="FGGY_N"/>
    <property type="match status" value="1"/>
</dbReference>
<dbReference type="NCBIfam" id="TIGR01312">
    <property type="entry name" value="XylB"/>
    <property type="match status" value="1"/>
</dbReference>
<dbReference type="EMBL" id="RAQK01000001">
    <property type="protein sequence ID" value="RKE97924.1"/>
    <property type="molecule type" value="Genomic_DNA"/>
</dbReference>
<feature type="site" description="Important for activity" evidence="6">
    <location>
        <position position="7"/>
    </location>
</feature>
<comment type="catalytic activity">
    <reaction evidence="6 7">
        <text>D-xylulose + ATP = D-xylulose 5-phosphate + ADP + H(+)</text>
        <dbReference type="Rhea" id="RHEA:10964"/>
        <dbReference type="ChEBI" id="CHEBI:15378"/>
        <dbReference type="ChEBI" id="CHEBI:17140"/>
        <dbReference type="ChEBI" id="CHEBI:30616"/>
        <dbReference type="ChEBI" id="CHEBI:57737"/>
        <dbReference type="ChEBI" id="CHEBI:456216"/>
        <dbReference type="EC" id="2.7.1.17"/>
    </reaction>
</comment>
<dbReference type="OrthoDB" id="9805576at2"/>
<evidence type="ECO:0000256" key="3">
    <source>
        <dbReference type="ARBA" id="ARBA00022741"/>
    </source>
</evidence>
<dbReference type="Gene3D" id="3.30.420.40">
    <property type="match status" value="2"/>
</dbReference>
<dbReference type="GO" id="GO:0005998">
    <property type="term" value="P:xylulose catabolic process"/>
    <property type="evidence" value="ECO:0007669"/>
    <property type="project" value="UniProtKB-UniRule"/>
</dbReference>
<evidence type="ECO:0000256" key="1">
    <source>
        <dbReference type="ARBA" id="ARBA00009156"/>
    </source>
</evidence>
<dbReference type="EC" id="2.7.1.17" evidence="6 7"/>
<keyword evidence="5 6" id="KW-0067">ATP-binding</keyword>
<dbReference type="CDD" id="cd07808">
    <property type="entry name" value="ASKHA_NBD_FGGY_EcXK-like"/>
    <property type="match status" value="1"/>
</dbReference>
<evidence type="ECO:0000256" key="7">
    <source>
        <dbReference type="RuleBase" id="RU364073"/>
    </source>
</evidence>
<dbReference type="STRING" id="1443111.Z949_658"/>
<dbReference type="SUPFAM" id="SSF53067">
    <property type="entry name" value="Actin-like ATPase domain"/>
    <property type="match status" value="2"/>
</dbReference>
<evidence type="ECO:0000256" key="6">
    <source>
        <dbReference type="HAMAP-Rule" id="MF_02220"/>
    </source>
</evidence>
<dbReference type="GO" id="GO:0004856">
    <property type="term" value="F:D-xylulokinase activity"/>
    <property type="evidence" value="ECO:0007669"/>
    <property type="project" value="UniProtKB-UniRule"/>
</dbReference>
<evidence type="ECO:0000313" key="10">
    <source>
        <dbReference type="EMBL" id="RKE97924.1"/>
    </source>
</evidence>
<evidence type="ECO:0000259" key="8">
    <source>
        <dbReference type="Pfam" id="PF00370"/>
    </source>
</evidence>
<organism evidence="10 11">
    <name type="scientific">Sulfitobacter guttiformis</name>
    <dbReference type="NCBI Taxonomy" id="74349"/>
    <lineage>
        <taxon>Bacteria</taxon>
        <taxon>Pseudomonadati</taxon>
        <taxon>Pseudomonadota</taxon>
        <taxon>Alphaproteobacteria</taxon>
        <taxon>Rhodobacterales</taxon>
        <taxon>Roseobacteraceae</taxon>
        <taxon>Sulfitobacter</taxon>
    </lineage>
</organism>
<dbReference type="InterPro" id="IPR050406">
    <property type="entry name" value="FGGY_Carb_Kinase"/>
</dbReference>
<reference evidence="10 11" key="1">
    <citation type="submission" date="2018-09" db="EMBL/GenBank/DDBJ databases">
        <title>Genomic Encyclopedia of Archaeal and Bacterial Type Strains, Phase II (KMG-II): from individual species to whole genera.</title>
        <authorList>
            <person name="Goeker M."/>
        </authorList>
    </citation>
    <scope>NUCLEOTIDE SEQUENCE [LARGE SCALE GENOMIC DNA]</scope>
    <source>
        <strain evidence="10 11">DSM 11458</strain>
    </source>
</reference>
<gene>
    <name evidence="6 7" type="primary">xylB</name>
    <name evidence="10" type="ORF">C8N30_2563</name>
</gene>
<evidence type="ECO:0000256" key="2">
    <source>
        <dbReference type="ARBA" id="ARBA00022679"/>
    </source>
</evidence>
<evidence type="ECO:0000256" key="4">
    <source>
        <dbReference type="ARBA" id="ARBA00022777"/>
    </source>
</evidence>
<dbReference type="InterPro" id="IPR018485">
    <property type="entry name" value="FGGY_C"/>
</dbReference>
<dbReference type="InterPro" id="IPR043129">
    <property type="entry name" value="ATPase_NBD"/>
</dbReference>
<dbReference type="GO" id="GO:0005524">
    <property type="term" value="F:ATP binding"/>
    <property type="evidence" value="ECO:0007669"/>
    <property type="project" value="UniProtKB-UniRule"/>
</dbReference>
<feature type="binding site" evidence="6">
    <location>
        <begin position="79"/>
        <end position="80"/>
    </location>
    <ligand>
        <name>substrate</name>
    </ligand>
</feature>
<dbReference type="InterPro" id="IPR006000">
    <property type="entry name" value="Xylulokinase"/>
</dbReference>
<dbReference type="AlphaFoldDB" id="A0A420DUC4"/>
<feature type="active site" description="Proton acceptor" evidence="6">
    <location>
        <position position="235"/>
    </location>
</feature>
<keyword evidence="6 7" id="KW-0859">Xylose metabolism</keyword>
<keyword evidence="6 7" id="KW-0119">Carbohydrate metabolism</keyword>
<feature type="domain" description="Carbohydrate kinase FGGY N-terminal" evidence="8">
    <location>
        <begin position="3"/>
        <end position="242"/>
    </location>
</feature>
<keyword evidence="3 6" id="KW-0547">Nucleotide-binding</keyword>
<dbReference type="HAMAP" id="MF_02220">
    <property type="entry name" value="XylB"/>
    <property type="match status" value="1"/>
</dbReference>
<dbReference type="InterPro" id="IPR018484">
    <property type="entry name" value="FGGY_N"/>
</dbReference>
<proteinExistence type="inferred from homology"/>
<dbReference type="Proteomes" id="UP000284407">
    <property type="component" value="Unassembled WGS sequence"/>
</dbReference>
<dbReference type="GO" id="GO:0042732">
    <property type="term" value="P:D-xylose metabolic process"/>
    <property type="evidence" value="ECO:0007669"/>
    <property type="project" value="UniProtKB-KW"/>
</dbReference>
<comment type="caution">
    <text evidence="10">The sequence shown here is derived from an EMBL/GenBank/DDBJ whole genome shotgun (WGS) entry which is preliminary data.</text>
</comment>
<comment type="function">
    <text evidence="6">Catalyzes the phosphorylation of D-xylulose to D-xylulose 5-phosphate.</text>
</comment>
<dbReference type="PIRSF" id="PIRSF000538">
    <property type="entry name" value="GlpK"/>
    <property type="match status" value="1"/>
</dbReference>
<evidence type="ECO:0000313" key="11">
    <source>
        <dbReference type="Proteomes" id="UP000284407"/>
    </source>
</evidence>
<accession>A0A420DUC4</accession>
<keyword evidence="4 6" id="KW-0418">Kinase</keyword>